<dbReference type="OrthoDB" id="341301at2"/>
<dbReference type="PANTHER" id="PTHR30349:SF64">
    <property type="entry name" value="PROPHAGE INTEGRASE INTD-RELATED"/>
    <property type="match status" value="1"/>
</dbReference>
<keyword evidence="2" id="KW-0229">DNA integration</keyword>
<dbReference type="Pfam" id="PF13495">
    <property type="entry name" value="Phage_int_SAM_4"/>
    <property type="match status" value="1"/>
</dbReference>
<evidence type="ECO:0000313" key="9">
    <source>
        <dbReference type="Proteomes" id="UP000009223"/>
    </source>
</evidence>
<dbReference type="STRING" id="545694.TREPR_2206"/>
<dbReference type="HOGENOM" id="CLU_027562_9_5_12"/>
<evidence type="ECO:0000256" key="5">
    <source>
        <dbReference type="PROSITE-ProRule" id="PRU01248"/>
    </source>
</evidence>
<dbReference type="RefSeq" id="WP_015707983.1">
    <property type="nucleotide sequence ID" value="NC_015578.1"/>
</dbReference>
<dbReference type="EMBL" id="CP001843">
    <property type="protein sequence ID" value="AEF85374.1"/>
    <property type="molecule type" value="Genomic_DNA"/>
</dbReference>
<dbReference type="Gene3D" id="1.10.443.10">
    <property type="entry name" value="Intergrase catalytic core"/>
    <property type="match status" value="1"/>
</dbReference>
<dbReference type="SUPFAM" id="SSF56349">
    <property type="entry name" value="DNA breaking-rejoining enzymes"/>
    <property type="match status" value="1"/>
</dbReference>
<dbReference type="PROSITE" id="PS51900">
    <property type="entry name" value="CB"/>
    <property type="match status" value="1"/>
</dbReference>
<accession>F5YIJ6</accession>
<evidence type="ECO:0000256" key="4">
    <source>
        <dbReference type="ARBA" id="ARBA00023172"/>
    </source>
</evidence>
<evidence type="ECO:0000313" key="8">
    <source>
        <dbReference type="EMBL" id="AEF85374.1"/>
    </source>
</evidence>
<dbReference type="InterPro" id="IPR011010">
    <property type="entry name" value="DNA_brk_join_enz"/>
</dbReference>
<dbReference type="InterPro" id="IPR010998">
    <property type="entry name" value="Integrase_recombinase_N"/>
</dbReference>
<sequence>MEVVYLFHENGKVRIPFYDYDPKLFEKFRATKLGFWDHSTHQYIVKANSPGHTKLPELLHGRPYVEVDRSPEEPLVISNVFRMDALESSDGIEIEAKQTAVNHHSTVPIPLPELFTSDWEEKLTVELHSRKYSPRTIRSYIQYNKSFCKFIQKSPDHIGSTDVKSYAAYLDSSLFLSSSTMNLAISALKFFYHNVLQKNILEEQHRPKLDQRLPAILSKSEINVMLEGEKNSKHRLLIMLAYSSGLRVSEVVSLKKSHVDFTRKVIYIRSGKGRKDRNSILSDRAASFISEYVSVYGIENWLFPGIKPGSHLSIRSAQNIFNKAVLKVGIQKDVSIHSLRHAFATHLLENGVDIKYIQELLGHAFLKTTERYTHVARRSALKIKSPLDDFGPDDD</sequence>
<reference evidence="8 9" key="2">
    <citation type="journal article" date="2011" name="ISME J.">
        <title>RNA-seq reveals cooperative metabolic interactions between two termite-gut spirochete species in co-culture.</title>
        <authorList>
            <person name="Rosenthal A.Z."/>
            <person name="Matson E.G."/>
            <person name="Eldar A."/>
            <person name="Leadbetter J.R."/>
        </authorList>
    </citation>
    <scope>NUCLEOTIDE SEQUENCE [LARGE SCALE GENOMIC DNA]</scope>
    <source>
        <strain evidence="9">ATCC BAA-887 / DSM 12427 / ZAS-2</strain>
    </source>
</reference>
<dbReference type="InterPro" id="IPR013762">
    <property type="entry name" value="Integrase-like_cat_sf"/>
</dbReference>
<evidence type="ECO:0000259" key="7">
    <source>
        <dbReference type="PROSITE" id="PS51900"/>
    </source>
</evidence>
<dbReference type="AlphaFoldDB" id="F5YIJ6"/>
<dbReference type="InterPro" id="IPR002104">
    <property type="entry name" value="Integrase_catalytic"/>
</dbReference>
<evidence type="ECO:0000256" key="2">
    <source>
        <dbReference type="ARBA" id="ARBA00022908"/>
    </source>
</evidence>
<dbReference type="Proteomes" id="UP000009223">
    <property type="component" value="Chromosome"/>
</dbReference>
<gene>
    <name evidence="8" type="ordered locus">TREPR_2206</name>
</gene>
<evidence type="ECO:0000256" key="1">
    <source>
        <dbReference type="ARBA" id="ARBA00008857"/>
    </source>
</evidence>
<evidence type="ECO:0000256" key="3">
    <source>
        <dbReference type="ARBA" id="ARBA00023125"/>
    </source>
</evidence>
<keyword evidence="4" id="KW-0233">DNA recombination</keyword>
<keyword evidence="3 5" id="KW-0238">DNA-binding</keyword>
<dbReference type="PANTHER" id="PTHR30349">
    <property type="entry name" value="PHAGE INTEGRASE-RELATED"/>
    <property type="match status" value="1"/>
</dbReference>
<reference evidence="9" key="1">
    <citation type="submission" date="2009-12" db="EMBL/GenBank/DDBJ databases">
        <title>Complete sequence of Treponema primitia strain ZAS-2.</title>
        <authorList>
            <person name="Tetu S.G."/>
            <person name="Matson E."/>
            <person name="Ren Q."/>
            <person name="Seshadri R."/>
            <person name="Elbourne L."/>
            <person name="Hassan K.A."/>
            <person name="Durkin A."/>
            <person name="Radune D."/>
            <person name="Mohamoud Y."/>
            <person name="Shay R."/>
            <person name="Jin S."/>
            <person name="Zhang X."/>
            <person name="Lucey K."/>
            <person name="Ballor N.R."/>
            <person name="Ottesen E."/>
            <person name="Rosenthal R."/>
            <person name="Allen A."/>
            <person name="Leadbetter J.R."/>
            <person name="Paulsen I.T."/>
        </authorList>
    </citation>
    <scope>NUCLEOTIDE SEQUENCE [LARGE SCALE GENOMIC DNA]</scope>
    <source>
        <strain evidence="9">ATCC BAA-887 / DSM 12427 / ZAS-2</strain>
    </source>
</reference>
<feature type="domain" description="Tyr recombinase" evidence="6">
    <location>
        <begin position="212"/>
        <end position="388"/>
    </location>
</feature>
<feature type="domain" description="Core-binding (CB)" evidence="7">
    <location>
        <begin position="110"/>
        <end position="196"/>
    </location>
</feature>
<comment type="similarity">
    <text evidence="1">Belongs to the 'phage' integrase family.</text>
</comment>
<name>F5YIJ6_TREPZ</name>
<keyword evidence="9" id="KW-1185">Reference proteome</keyword>
<dbReference type="GO" id="GO:0006310">
    <property type="term" value="P:DNA recombination"/>
    <property type="evidence" value="ECO:0007669"/>
    <property type="project" value="UniProtKB-KW"/>
</dbReference>
<dbReference type="InterPro" id="IPR044068">
    <property type="entry name" value="CB"/>
</dbReference>
<dbReference type="PROSITE" id="PS51898">
    <property type="entry name" value="TYR_RECOMBINASE"/>
    <property type="match status" value="1"/>
</dbReference>
<dbReference type="GO" id="GO:0015074">
    <property type="term" value="P:DNA integration"/>
    <property type="evidence" value="ECO:0007669"/>
    <property type="project" value="UniProtKB-KW"/>
</dbReference>
<organism evidence="8 9">
    <name type="scientific">Treponema primitia (strain ATCC BAA-887 / DSM 12427 / ZAS-2)</name>
    <dbReference type="NCBI Taxonomy" id="545694"/>
    <lineage>
        <taxon>Bacteria</taxon>
        <taxon>Pseudomonadati</taxon>
        <taxon>Spirochaetota</taxon>
        <taxon>Spirochaetia</taxon>
        <taxon>Spirochaetales</taxon>
        <taxon>Treponemataceae</taxon>
        <taxon>Treponema</taxon>
    </lineage>
</organism>
<dbReference type="Pfam" id="PF00589">
    <property type="entry name" value="Phage_integrase"/>
    <property type="match status" value="1"/>
</dbReference>
<dbReference type="GO" id="GO:0003677">
    <property type="term" value="F:DNA binding"/>
    <property type="evidence" value="ECO:0007669"/>
    <property type="project" value="UniProtKB-UniRule"/>
</dbReference>
<dbReference type="InterPro" id="IPR004107">
    <property type="entry name" value="Integrase_SAM-like_N"/>
</dbReference>
<evidence type="ECO:0000259" key="6">
    <source>
        <dbReference type="PROSITE" id="PS51898"/>
    </source>
</evidence>
<dbReference type="eggNOG" id="COG4974">
    <property type="taxonomic scope" value="Bacteria"/>
</dbReference>
<dbReference type="Gene3D" id="1.10.150.130">
    <property type="match status" value="1"/>
</dbReference>
<proteinExistence type="inferred from homology"/>
<protein>
    <submittedName>
        <fullName evidence="8">Phage integrase family protein</fullName>
    </submittedName>
</protein>
<dbReference type="InterPro" id="IPR050090">
    <property type="entry name" value="Tyrosine_recombinase_XerCD"/>
</dbReference>
<dbReference type="KEGG" id="tpi:TREPR_2206"/>